<proteinExistence type="predicted"/>
<dbReference type="Proteomes" id="UP000001343">
    <property type="component" value="Unassembled WGS sequence"/>
</dbReference>
<dbReference type="AlphaFoldDB" id="A0AA87MT93"/>
<evidence type="ECO:0000313" key="1">
    <source>
        <dbReference type="EMBL" id="EKS01412.1"/>
    </source>
</evidence>
<protein>
    <submittedName>
        <fullName evidence="1">Uncharacterized protein</fullName>
    </submittedName>
</protein>
<name>A0AA87MT93_9LEPT</name>
<evidence type="ECO:0000313" key="2">
    <source>
        <dbReference type="Proteomes" id="UP000001343"/>
    </source>
</evidence>
<comment type="caution">
    <text evidence="1">The sequence shown here is derived from an EMBL/GenBank/DDBJ whole genome shotgun (WGS) entry which is preliminary data.</text>
</comment>
<accession>A0AA87MT93</accession>
<reference evidence="1 2" key="1">
    <citation type="journal article" date="2014" name="Int. J. Syst. Evol. Microbiol.">
        <title>Leptospira mayottensis sp. nov., a pathogenic species of the genus Leptospira isolated from humans.</title>
        <authorList>
            <person name="Bourhy P."/>
            <person name="Collet L."/>
            <person name="Brisse S."/>
            <person name="Picardeau M."/>
        </authorList>
    </citation>
    <scope>NUCLEOTIDE SEQUENCE [LARGE SCALE GENOMIC DNA]</scope>
    <source>
        <strain evidence="1 2">200901122</strain>
    </source>
</reference>
<sequence>MLIIEKEINLFLRYKKRYLKHYFFFIQLIHCNICEEVFL</sequence>
<gene>
    <name evidence="1" type="ORF">LEP1GSC125_0241</name>
</gene>
<organism evidence="1 2">
    <name type="scientific">Leptospira mayottensis 200901122</name>
    <dbReference type="NCBI Taxonomy" id="1193010"/>
    <lineage>
        <taxon>Bacteria</taxon>
        <taxon>Pseudomonadati</taxon>
        <taxon>Spirochaetota</taxon>
        <taxon>Spirochaetia</taxon>
        <taxon>Leptospirales</taxon>
        <taxon>Leptospiraceae</taxon>
        <taxon>Leptospira</taxon>
    </lineage>
</organism>
<dbReference type="EMBL" id="AKWM02000019">
    <property type="protein sequence ID" value="EKS01412.1"/>
    <property type="molecule type" value="Genomic_DNA"/>
</dbReference>